<comment type="similarity">
    <text evidence="2">Belongs to the auxin efflux carrier (TC 2.A.69) family.</text>
</comment>
<name>A0A545T8B3_9GAMM</name>
<keyword evidence="3" id="KW-0813">Transport</keyword>
<organism evidence="9 10">
    <name type="scientific">Exilibacterium tricleocarpae</name>
    <dbReference type="NCBI Taxonomy" id="2591008"/>
    <lineage>
        <taxon>Bacteria</taxon>
        <taxon>Pseudomonadati</taxon>
        <taxon>Pseudomonadota</taxon>
        <taxon>Gammaproteobacteria</taxon>
        <taxon>Cellvibrionales</taxon>
        <taxon>Cellvibrionaceae</taxon>
        <taxon>Exilibacterium</taxon>
    </lineage>
</organism>
<protein>
    <submittedName>
        <fullName evidence="9">AEC family transporter</fullName>
    </submittedName>
</protein>
<keyword evidence="7 8" id="KW-0472">Membrane</keyword>
<proteinExistence type="inferred from homology"/>
<evidence type="ECO:0000256" key="7">
    <source>
        <dbReference type="ARBA" id="ARBA00023136"/>
    </source>
</evidence>
<evidence type="ECO:0000313" key="9">
    <source>
        <dbReference type="EMBL" id="TQV73451.1"/>
    </source>
</evidence>
<dbReference type="InterPro" id="IPR038770">
    <property type="entry name" value="Na+/solute_symporter_sf"/>
</dbReference>
<evidence type="ECO:0000256" key="3">
    <source>
        <dbReference type="ARBA" id="ARBA00022448"/>
    </source>
</evidence>
<feature type="transmembrane region" description="Helical" evidence="8">
    <location>
        <begin position="264"/>
        <end position="285"/>
    </location>
</feature>
<evidence type="ECO:0000256" key="2">
    <source>
        <dbReference type="ARBA" id="ARBA00010145"/>
    </source>
</evidence>
<feature type="transmembrane region" description="Helical" evidence="8">
    <location>
        <begin position="74"/>
        <end position="97"/>
    </location>
</feature>
<evidence type="ECO:0000256" key="1">
    <source>
        <dbReference type="ARBA" id="ARBA00004651"/>
    </source>
</evidence>
<keyword evidence="4" id="KW-1003">Cell membrane</keyword>
<keyword evidence="6 8" id="KW-1133">Transmembrane helix</keyword>
<keyword evidence="5 8" id="KW-0812">Transmembrane</keyword>
<reference evidence="9 10" key="1">
    <citation type="submission" date="2019-06" db="EMBL/GenBank/DDBJ databases">
        <title>Whole genome sequence for Cellvibrionaceae sp. R142.</title>
        <authorList>
            <person name="Wang G."/>
        </authorList>
    </citation>
    <scope>NUCLEOTIDE SEQUENCE [LARGE SCALE GENOMIC DNA]</scope>
    <source>
        <strain evidence="9 10">R142</strain>
    </source>
</reference>
<dbReference type="Pfam" id="PF03547">
    <property type="entry name" value="Mem_trans"/>
    <property type="match status" value="2"/>
</dbReference>
<evidence type="ECO:0000256" key="8">
    <source>
        <dbReference type="SAM" id="Phobius"/>
    </source>
</evidence>
<dbReference type="Gene3D" id="1.20.1530.20">
    <property type="match status" value="1"/>
</dbReference>
<evidence type="ECO:0000313" key="10">
    <source>
        <dbReference type="Proteomes" id="UP000319732"/>
    </source>
</evidence>
<comment type="caution">
    <text evidence="9">The sequence shown here is derived from an EMBL/GenBank/DDBJ whole genome shotgun (WGS) entry which is preliminary data.</text>
</comment>
<sequence length="321" mass="33733">MASAAWLDTVGFALNVTGPIFLVVVLGALLKHLGVINDEFVHGASRLVFHVALPALMFFSIIKADIGGVLNPLLIVLASAGTIALFLVLVLVARVVVDEPRDRGVFVQGGFRGNLGVVGLAFCVNAYGNQGLAAAAVLMAVLTVLYNVLSVYILNRSLLDRDVASGWRGVLFGIARNPLIIAIVAALPVAHLQIVFHPVIMRTGEYFIQMTLPLALLCIGATLSLKPHRGSGRVQVAALVAKLVISPLLITGIAYAAGFRQMELGMVFMMTSAPTAAASFVMVRALHGNATLAANIVVVTTLGSLVSVSVGLLLLKELQLI</sequence>
<gene>
    <name evidence="9" type="ORF">FKG94_17265</name>
</gene>
<dbReference type="Proteomes" id="UP000319732">
    <property type="component" value="Unassembled WGS sequence"/>
</dbReference>
<dbReference type="RefSeq" id="WP_142905580.1">
    <property type="nucleotide sequence ID" value="NZ_ML660097.1"/>
</dbReference>
<feature type="transmembrane region" description="Helical" evidence="8">
    <location>
        <begin position="12"/>
        <end position="31"/>
    </location>
</feature>
<dbReference type="GO" id="GO:0055085">
    <property type="term" value="P:transmembrane transport"/>
    <property type="evidence" value="ECO:0007669"/>
    <property type="project" value="InterPro"/>
</dbReference>
<feature type="transmembrane region" description="Helical" evidence="8">
    <location>
        <begin position="292"/>
        <end position="315"/>
    </location>
</feature>
<dbReference type="OrthoDB" id="9786439at2"/>
<keyword evidence="10" id="KW-1185">Reference proteome</keyword>
<dbReference type="InterPro" id="IPR004776">
    <property type="entry name" value="Mem_transp_PIN-like"/>
</dbReference>
<dbReference type="EMBL" id="VHSG01000018">
    <property type="protein sequence ID" value="TQV73451.1"/>
    <property type="molecule type" value="Genomic_DNA"/>
</dbReference>
<dbReference type="PANTHER" id="PTHR36838:SF4">
    <property type="entry name" value="AUXIN EFFLUX CARRIER FAMILY PROTEIN"/>
    <property type="match status" value="1"/>
</dbReference>
<feature type="transmembrane region" description="Helical" evidence="8">
    <location>
        <begin position="237"/>
        <end position="258"/>
    </location>
</feature>
<feature type="transmembrane region" description="Helical" evidence="8">
    <location>
        <begin position="174"/>
        <end position="194"/>
    </location>
</feature>
<feature type="transmembrane region" description="Helical" evidence="8">
    <location>
        <begin position="206"/>
        <end position="225"/>
    </location>
</feature>
<dbReference type="GO" id="GO:0005886">
    <property type="term" value="C:plasma membrane"/>
    <property type="evidence" value="ECO:0007669"/>
    <property type="project" value="UniProtKB-SubCell"/>
</dbReference>
<feature type="transmembrane region" description="Helical" evidence="8">
    <location>
        <begin position="43"/>
        <end position="62"/>
    </location>
</feature>
<feature type="transmembrane region" description="Helical" evidence="8">
    <location>
        <begin position="133"/>
        <end position="154"/>
    </location>
</feature>
<feature type="transmembrane region" description="Helical" evidence="8">
    <location>
        <begin position="109"/>
        <end position="127"/>
    </location>
</feature>
<comment type="subcellular location">
    <subcellularLocation>
        <location evidence="1">Cell membrane</location>
        <topology evidence="1">Multi-pass membrane protein</topology>
    </subcellularLocation>
</comment>
<dbReference type="AlphaFoldDB" id="A0A545T8B3"/>
<evidence type="ECO:0000256" key="5">
    <source>
        <dbReference type="ARBA" id="ARBA00022692"/>
    </source>
</evidence>
<evidence type="ECO:0000256" key="6">
    <source>
        <dbReference type="ARBA" id="ARBA00022989"/>
    </source>
</evidence>
<evidence type="ECO:0000256" key="4">
    <source>
        <dbReference type="ARBA" id="ARBA00022475"/>
    </source>
</evidence>
<accession>A0A545T8B3</accession>
<dbReference type="PANTHER" id="PTHR36838">
    <property type="entry name" value="AUXIN EFFLUX CARRIER FAMILY PROTEIN"/>
    <property type="match status" value="1"/>
</dbReference>